<protein>
    <submittedName>
        <fullName evidence="2">Uncharacterized protein</fullName>
    </submittedName>
</protein>
<reference evidence="2" key="1">
    <citation type="journal article" date="2014" name="PLoS ONE">
        <title>Transcriptome-Based Identification of ABC Transporters in the Western Tarnished Plant Bug Lygus hesperus.</title>
        <authorList>
            <person name="Hull J.J."/>
            <person name="Chaney K."/>
            <person name="Geib S.M."/>
            <person name="Fabrick J.A."/>
            <person name="Brent C.S."/>
            <person name="Walsh D."/>
            <person name="Lavine L.C."/>
        </authorList>
    </citation>
    <scope>NUCLEOTIDE SEQUENCE</scope>
</reference>
<organism evidence="2">
    <name type="scientific">Lygus hesperus</name>
    <name type="common">Western plant bug</name>
    <dbReference type="NCBI Taxonomy" id="30085"/>
    <lineage>
        <taxon>Eukaryota</taxon>
        <taxon>Metazoa</taxon>
        <taxon>Ecdysozoa</taxon>
        <taxon>Arthropoda</taxon>
        <taxon>Hexapoda</taxon>
        <taxon>Insecta</taxon>
        <taxon>Pterygota</taxon>
        <taxon>Neoptera</taxon>
        <taxon>Paraneoptera</taxon>
        <taxon>Hemiptera</taxon>
        <taxon>Heteroptera</taxon>
        <taxon>Panheteroptera</taxon>
        <taxon>Cimicomorpha</taxon>
        <taxon>Miridae</taxon>
        <taxon>Mirini</taxon>
        <taxon>Lygus</taxon>
    </lineage>
</organism>
<gene>
    <name evidence="1" type="ORF">CM83_87535</name>
    <name evidence="2" type="ORF">CM83_87548</name>
</gene>
<dbReference type="AlphaFoldDB" id="A0A0A9ZA65"/>
<evidence type="ECO:0000313" key="1">
    <source>
        <dbReference type="EMBL" id="JAG23582.1"/>
    </source>
</evidence>
<accession>A0A0A9ZA65</accession>
<dbReference type="EMBL" id="GBHO01002803">
    <property type="protein sequence ID" value="JAG40801.1"/>
    <property type="molecule type" value="Transcribed_RNA"/>
</dbReference>
<sequence length="234" mass="26373">MRAQYYTLTITSEDTIRMRKGMIEESSVLACICLTLCTGMDWMGGIRCLRIPFALWRTPEVLTVQMNWKSYLTMTFHLYSGPTREFFLQDVDSTTSSIFKEDADHASSSDADDDDDGESLEGLYEGAKHTFYSLKATIMYHVGSSPSDVQELLSHAVHMDDMTPGDKAAVLLFKATTIRNCGDRGLDMAMDILKKAILIDPDNLSWPLMLIIYSGEKRRSKCGGKRLMSQKSYL</sequence>
<proteinExistence type="predicted"/>
<evidence type="ECO:0000313" key="2">
    <source>
        <dbReference type="EMBL" id="JAG40801.1"/>
    </source>
</evidence>
<reference evidence="2" key="2">
    <citation type="submission" date="2014-07" db="EMBL/GenBank/DDBJ databases">
        <authorList>
            <person name="Hull J."/>
        </authorList>
    </citation>
    <scope>NUCLEOTIDE SEQUENCE</scope>
</reference>
<name>A0A0A9ZA65_LYGHE</name>
<dbReference type="EMBL" id="GBHO01020022">
    <property type="protein sequence ID" value="JAG23582.1"/>
    <property type="molecule type" value="Transcribed_RNA"/>
</dbReference>